<dbReference type="Gene3D" id="3.30.420.40">
    <property type="match status" value="1"/>
</dbReference>
<organism evidence="4 5">
    <name type="scientific">Taurinivorans muris</name>
    <dbReference type="NCBI Taxonomy" id="2787751"/>
    <lineage>
        <taxon>Bacteria</taxon>
        <taxon>Pseudomonadati</taxon>
        <taxon>Thermodesulfobacteriota</taxon>
        <taxon>Desulfovibrionia</taxon>
        <taxon>Desulfovibrionales</taxon>
        <taxon>Desulfovibrionaceae</taxon>
        <taxon>Taurinivorans</taxon>
    </lineage>
</organism>
<dbReference type="Proteomes" id="UP001058120">
    <property type="component" value="Chromosome"/>
</dbReference>
<proteinExistence type="predicted"/>
<dbReference type="InterPro" id="IPR030673">
    <property type="entry name" value="PyroPPase_GppA_Ppx"/>
</dbReference>
<dbReference type="Gene3D" id="3.30.420.150">
    <property type="entry name" value="Exopolyphosphatase. Domain 2"/>
    <property type="match status" value="1"/>
</dbReference>
<evidence type="ECO:0000259" key="3">
    <source>
        <dbReference type="Pfam" id="PF21447"/>
    </source>
</evidence>
<protein>
    <submittedName>
        <fullName evidence="4">Ppx/GppA family phosphatase</fullName>
    </submittedName>
</protein>
<dbReference type="PIRSF" id="PIRSF001267">
    <property type="entry name" value="Pyrophosphatase_GppA_Ppx"/>
    <property type="match status" value="1"/>
</dbReference>
<dbReference type="SUPFAM" id="SSF53067">
    <property type="entry name" value="Actin-like ATPase domain"/>
    <property type="match status" value="2"/>
</dbReference>
<dbReference type="Pfam" id="PF02541">
    <property type="entry name" value="Ppx-GppA"/>
    <property type="match status" value="1"/>
</dbReference>
<feature type="domain" description="Ppx/GppA phosphatase N-terminal" evidence="2">
    <location>
        <begin position="30"/>
        <end position="307"/>
    </location>
</feature>
<evidence type="ECO:0000313" key="5">
    <source>
        <dbReference type="Proteomes" id="UP001058120"/>
    </source>
</evidence>
<dbReference type="InterPro" id="IPR003695">
    <property type="entry name" value="Ppx_GppA_N"/>
</dbReference>
<dbReference type="InterPro" id="IPR003607">
    <property type="entry name" value="HD/PDEase_dom"/>
</dbReference>
<dbReference type="EMBL" id="CP065938">
    <property type="protein sequence ID" value="UWX05550.1"/>
    <property type="molecule type" value="Genomic_DNA"/>
</dbReference>
<dbReference type="InterPro" id="IPR050273">
    <property type="entry name" value="GppA/Ppx_hydrolase"/>
</dbReference>
<dbReference type="InterPro" id="IPR043129">
    <property type="entry name" value="ATPase_NBD"/>
</dbReference>
<dbReference type="RefSeq" id="WP_334315133.1">
    <property type="nucleotide sequence ID" value="NZ_CP065938.1"/>
</dbReference>
<dbReference type="Pfam" id="PF21447">
    <property type="entry name" value="Ppx-GppA_III"/>
    <property type="match status" value="1"/>
</dbReference>
<evidence type="ECO:0000313" key="4">
    <source>
        <dbReference type="EMBL" id="UWX05550.1"/>
    </source>
</evidence>
<dbReference type="InterPro" id="IPR048950">
    <property type="entry name" value="Ppx_GppA_C"/>
</dbReference>
<dbReference type="PANTHER" id="PTHR30005">
    <property type="entry name" value="EXOPOLYPHOSPHATASE"/>
    <property type="match status" value="1"/>
</dbReference>
<dbReference type="SUPFAM" id="SSF109604">
    <property type="entry name" value="HD-domain/PDEase-like"/>
    <property type="match status" value="1"/>
</dbReference>
<keyword evidence="1" id="KW-0378">Hydrolase</keyword>
<dbReference type="PANTHER" id="PTHR30005:SF0">
    <property type="entry name" value="RETROGRADE REGULATION PROTEIN 2"/>
    <property type="match status" value="1"/>
</dbReference>
<name>A0ABY5Y066_9BACT</name>
<evidence type="ECO:0000256" key="1">
    <source>
        <dbReference type="ARBA" id="ARBA00022801"/>
    </source>
</evidence>
<feature type="domain" description="Ppx/GppA phosphatase C-terminal" evidence="3">
    <location>
        <begin position="326"/>
        <end position="499"/>
    </location>
</feature>
<evidence type="ECO:0000259" key="2">
    <source>
        <dbReference type="Pfam" id="PF02541"/>
    </source>
</evidence>
<gene>
    <name evidence="4" type="ORF">JBF11_08900</name>
</gene>
<sequence length="520" mass="58739">MVREKTVKKVSIIDLGSNSVRMNIVQIQPNGAASLILQEKEMVQLGRDAFLQKKLQESAMQRTLSVLRNFVALCKKHSADEFLAVATAAVRDAENGKAFLAEITKQTGIVFYSISGLEEARLIYKGVSQDFPVSDTLRFYLDIGGGSSEFIVGDSYSHRELDSVKIGCVRLADMFMKDKHGAVSEEEYARIQDYVRLEINHTLGRLSGYVLEEMAASSGTARCLLQIAQSLDEESLFQKNFLSYKNICKIARMLCAKTEEERKRIIGMHPKRVNIIIPGIAILQTVMEELGFSGCYVSDSGLREGILRVYLEEKYPHATVHENTIIQEKSVFKLARSVKYEEQHAKHVAHLAVRLFDSAKSLSLHSFSEFKRQTLYYAGILHDIGIVLAFAKHDEHGWYIAKNYSNLLGFTEKRQLELALLVGSHRMKENSCLQSCTEIAPEEKKDLELLASFLKIAEALDRNHEQYVDDVYFEKNGDTVNICAVSSEPDCLERKKLTEGLPLLRRTIPALQSLVWKIKD</sequence>
<reference evidence="4" key="1">
    <citation type="submission" date="2020-12" db="EMBL/GenBank/DDBJ databases">
        <title>Taurinivorans muris gen. nov., sp. nov., fundamental and realized metabolic niche of a ubiquitous sulfidogenic bacterium in the murine intestine.</title>
        <authorList>
            <person name="Ye H."/>
            <person name="Hanson B.T."/>
            <person name="Loy A."/>
        </authorList>
    </citation>
    <scope>NUCLEOTIDE SEQUENCE</scope>
    <source>
        <strain evidence="4">LT0009</strain>
    </source>
</reference>
<keyword evidence="5" id="KW-1185">Reference proteome</keyword>
<dbReference type="CDD" id="cd00077">
    <property type="entry name" value="HDc"/>
    <property type="match status" value="1"/>
</dbReference>
<accession>A0ABY5Y066</accession>
<dbReference type="CDD" id="cd24006">
    <property type="entry name" value="ASKHA_NBD_PPX_GppA"/>
    <property type="match status" value="1"/>
</dbReference>
<dbReference type="Gene3D" id="1.10.3210.10">
    <property type="entry name" value="Hypothetical protein af1432"/>
    <property type="match status" value="1"/>
</dbReference>